<feature type="domain" description="Transketolase N-terminal" evidence="5">
    <location>
        <begin position="45"/>
        <end position="268"/>
    </location>
</feature>
<dbReference type="GO" id="GO:0000287">
    <property type="term" value="F:magnesium ion binding"/>
    <property type="evidence" value="ECO:0007669"/>
    <property type="project" value="UniProtKB-ARBA"/>
</dbReference>
<comment type="similarity">
    <text evidence="2">Belongs to the transketolase family.</text>
</comment>
<keyword evidence="7" id="KW-1185">Reference proteome</keyword>
<dbReference type="SUPFAM" id="SSF52518">
    <property type="entry name" value="Thiamin diphosphate-binding fold (THDP-binding)"/>
    <property type="match status" value="1"/>
</dbReference>
<dbReference type="InterPro" id="IPR029061">
    <property type="entry name" value="THDP-binding"/>
</dbReference>
<dbReference type="PANTHER" id="PTHR47514">
    <property type="entry name" value="TRANSKETOLASE N-TERMINAL SECTION-RELATED"/>
    <property type="match status" value="1"/>
</dbReference>
<dbReference type="Gene3D" id="3.40.50.970">
    <property type="match status" value="1"/>
</dbReference>
<feature type="region of interest" description="Disordered" evidence="4">
    <location>
        <begin position="275"/>
        <end position="306"/>
    </location>
</feature>
<evidence type="ECO:0000256" key="4">
    <source>
        <dbReference type="SAM" id="MobiDB-lite"/>
    </source>
</evidence>
<dbReference type="InterPro" id="IPR005474">
    <property type="entry name" value="Transketolase_N"/>
</dbReference>
<comment type="caution">
    <text evidence="6">The sequence shown here is derived from an EMBL/GenBank/DDBJ whole genome shotgun (WGS) entry which is preliminary data.</text>
</comment>
<dbReference type="EMBL" id="BJMM01000006">
    <property type="protein sequence ID" value="GEB49274.1"/>
    <property type="molecule type" value="Genomic_DNA"/>
</dbReference>
<feature type="region of interest" description="Disordered" evidence="4">
    <location>
        <begin position="1"/>
        <end position="20"/>
    </location>
</feature>
<evidence type="ECO:0000256" key="2">
    <source>
        <dbReference type="ARBA" id="ARBA00007131"/>
    </source>
</evidence>
<reference evidence="6 7" key="1">
    <citation type="submission" date="2019-06" db="EMBL/GenBank/DDBJ databases">
        <title>Whole genome shotgun sequence of Streptomyces cacaoi subsp. cacaoi NBRC 12748.</title>
        <authorList>
            <person name="Hosoyama A."/>
            <person name="Uohara A."/>
            <person name="Ohji S."/>
            <person name="Ichikawa N."/>
        </authorList>
    </citation>
    <scope>NUCLEOTIDE SEQUENCE [LARGE SCALE GENOMIC DNA]</scope>
    <source>
        <strain evidence="6 7">NBRC 12748</strain>
    </source>
</reference>
<protein>
    <recommendedName>
        <fullName evidence="5">Transketolase N-terminal domain-containing protein</fullName>
    </recommendedName>
</protein>
<dbReference type="AlphaFoldDB" id="A0A4Y3QV39"/>
<dbReference type="Proteomes" id="UP000319210">
    <property type="component" value="Unassembled WGS sequence"/>
</dbReference>
<evidence type="ECO:0000313" key="7">
    <source>
        <dbReference type="Proteomes" id="UP000319210"/>
    </source>
</evidence>
<dbReference type="PANTHER" id="PTHR47514:SF1">
    <property type="entry name" value="TRANSKETOLASE N-TERMINAL SECTION-RELATED"/>
    <property type="match status" value="1"/>
</dbReference>
<evidence type="ECO:0000256" key="1">
    <source>
        <dbReference type="ARBA" id="ARBA00001964"/>
    </source>
</evidence>
<name>A0A4Y3QV39_STRCI</name>
<gene>
    <name evidence="6" type="ORF">SCA03_18250</name>
</gene>
<comment type="cofactor">
    <cofactor evidence="1">
        <name>thiamine diphosphate</name>
        <dbReference type="ChEBI" id="CHEBI:58937"/>
    </cofactor>
</comment>
<feature type="compositionally biased region" description="Low complexity" evidence="4">
    <location>
        <begin position="275"/>
        <end position="289"/>
    </location>
</feature>
<keyword evidence="3" id="KW-0786">Thiamine pyrophosphate</keyword>
<evidence type="ECO:0000313" key="6">
    <source>
        <dbReference type="EMBL" id="GEB49274.1"/>
    </source>
</evidence>
<dbReference type="Pfam" id="PF00456">
    <property type="entry name" value="Transketolase_N"/>
    <property type="match status" value="1"/>
</dbReference>
<proteinExistence type="inferred from homology"/>
<evidence type="ECO:0000259" key="5">
    <source>
        <dbReference type="Pfam" id="PF00456"/>
    </source>
</evidence>
<feature type="compositionally biased region" description="Basic and acidic residues" evidence="4">
    <location>
        <begin position="1"/>
        <end position="19"/>
    </location>
</feature>
<dbReference type="CDD" id="cd02012">
    <property type="entry name" value="TPP_TK"/>
    <property type="match status" value="1"/>
</dbReference>
<organism evidence="6 7">
    <name type="scientific">Streptomyces cacaoi</name>
    <dbReference type="NCBI Taxonomy" id="1898"/>
    <lineage>
        <taxon>Bacteria</taxon>
        <taxon>Bacillati</taxon>
        <taxon>Actinomycetota</taxon>
        <taxon>Actinomycetes</taxon>
        <taxon>Kitasatosporales</taxon>
        <taxon>Streptomycetaceae</taxon>
        <taxon>Streptomyces</taxon>
    </lineage>
</organism>
<evidence type="ECO:0000256" key="3">
    <source>
        <dbReference type="ARBA" id="ARBA00023052"/>
    </source>
</evidence>
<accession>A0A4Y3QV39</accession>
<sequence>MKSFTEHGRQKSTAGRDEAPDPIGISVFAARGRERVLRLAAEKPIHVGPALSVIDILAVLYTSVLRRRSREPHWPDRDRLLLSKGHGAYGLYAVLAEAGVLDADLAALPGHPADGIPGVEAATGALGHGLSLGCGMALGARLGGSPGRVIVVTGDGELDEGTNWEAAQFAAHHRLDNLVAVVDRNGLQQEGRTEHVLALEPLADKWRAFGWRVAHADGHDPAALHHTLSALLAAPGPGVLLARTVKGRGVSFIEDDARWHSGRLTPEQLDRALGELAAGAGTARGAEQEAPGRGPGEVSAGRDVRA</sequence>